<organism evidence="8 9">
    <name type="scientific">Schizophyllum amplum</name>
    <dbReference type="NCBI Taxonomy" id="97359"/>
    <lineage>
        <taxon>Eukaryota</taxon>
        <taxon>Fungi</taxon>
        <taxon>Dikarya</taxon>
        <taxon>Basidiomycota</taxon>
        <taxon>Agaricomycotina</taxon>
        <taxon>Agaricomycetes</taxon>
        <taxon>Agaricomycetidae</taxon>
        <taxon>Agaricales</taxon>
        <taxon>Schizophyllaceae</taxon>
        <taxon>Schizophyllum</taxon>
    </lineage>
</organism>
<protein>
    <submittedName>
        <fullName evidence="8">Uncharacterized protein</fullName>
    </submittedName>
</protein>
<keyword evidence="2" id="KW-0812">Transmembrane</keyword>
<evidence type="ECO:0000313" key="9">
    <source>
        <dbReference type="Proteomes" id="UP000320762"/>
    </source>
</evidence>
<dbReference type="InterPro" id="IPR009011">
    <property type="entry name" value="Man6P_isomerase_rcpt-bd_dom_sf"/>
</dbReference>
<comment type="subcellular location">
    <subcellularLocation>
        <location evidence="1">Membrane</location>
        <topology evidence="1">Single-pass membrane protein</topology>
    </subcellularLocation>
</comment>
<keyword evidence="4" id="KW-1133">Transmembrane helix</keyword>
<feature type="chain" id="PRO_5021740311" evidence="7">
    <location>
        <begin position="18"/>
        <end position="419"/>
    </location>
</feature>
<evidence type="ECO:0000256" key="6">
    <source>
        <dbReference type="SAM" id="MobiDB-lite"/>
    </source>
</evidence>
<comment type="caution">
    <text evidence="8">The sequence shown here is derived from an EMBL/GenBank/DDBJ whole genome shotgun (WGS) entry which is preliminary data.</text>
</comment>
<evidence type="ECO:0000256" key="7">
    <source>
        <dbReference type="SAM" id="SignalP"/>
    </source>
</evidence>
<evidence type="ECO:0000256" key="3">
    <source>
        <dbReference type="ARBA" id="ARBA00022729"/>
    </source>
</evidence>
<feature type="region of interest" description="Disordered" evidence="6">
    <location>
        <begin position="354"/>
        <end position="385"/>
    </location>
</feature>
<evidence type="ECO:0000313" key="8">
    <source>
        <dbReference type="EMBL" id="TRM59496.1"/>
    </source>
</evidence>
<feature type="compositionally biased region" description="Basic and acidic residues" evidence="6">
    <location>
        <begin position="258"/>
        <end position="268"/>
    </location>
</feature>
<reference evidence="8 9" key="1">
    <citation type="journal article" date="2019" name="New Phytol.">
        <title>Comparative genomics reveals unique wood-decay strategies and fruiting body development in the Schizophyllaceae.</title>
        <authorList>
            <person name="Almasi E."/>
            <person name="Sahu N."/>
            <person name="Krizsan K."/>
            <person name="Balint B."/>
            <person name="Kovacs G.M."/>
            <person name="Kiss B."/>
            <person name="Cseklye J."/>
            <person name="Drula E."/>
            <person name="Henrissat B."/>
            <person name="Nagy I."/>
            <person name="Chovatia M."/>
            <person name="Adam C."/>
            <person name="LaButti K."/>
            <person name="Lipzen A."/>
            <person name="Riley R."/>
            <person name="Grigoriev I.V."/>
            <person name="Nagy L.G."/>
        </authorList>
    </citation>
    <scope>NUCLEOTIDE SEQUENCE [LARGE SCALE GENOMIC DNA]</scope>
    <source>
        <strain evidence="8 9">NL-1724</strain>
    </source>
</reference>
<dbReference type="GO" id="GO:0016020">
    <property type="term" value="C:membrane"/>
    <property type="evidence" value="ECO:0007669"/>
    <property type="project" value="UniProtKB-SubCell"/>
</dbReference>
<feature type="region of interest" description="Disordered" evidence="6">
    <location>
        <begin position="218"/>
        <end position="271"/>
    </location>
</feature>
<dbReference type="InterPro" id="IPR018939">
    <property type="entry name" value="Autophagy-rel_prot_27"/>
</dbReference>
<dbReference type="Proteomes" id="UP000320762">
    <property type="component" value="Unassembled WGS sequence"/>
</dbReference>
<feature type="compositionally biased region" description="Gly residues" evidence="6">
    <location>
        <begin position="232"/>
        <end position="242"/>
    </location>
</feature>
<keyword evidence="5" id="KW-0472">Membrane</keyword>
<proteinExistence type="predicted"/>
<gene>
    <name evidence="8" type="ORF">BD626DRAFT_507308</name>
</gene>
<dbReference type="OrthoDB" id="29460at2759"/>
<dbReference type="EMBL" id="VDMD01000027">
    <property type="protein sequence ID" value="TRM59496.1"/>
    <property type="molecule type" value="Genomic_DNA"/>
</dbReference>
<dbReference type="SUPFAM" id="SSF50911">
    <property type="entry name" value="Mannose 6-phosphate receptor domain"/>
    <property type="match status" value="1"/>
</dbReference>
<dbReference type="Pfam" id="PF09451">
    <property type="entry name" value="ATG27"/>
    <property type="match status" value="1"/>
</dbReference>
<feature type="signal peptide" evidence="7">
    <location>
        <begin position="1"/>
        <end position="17"/>
    </location>
</feature>
<evidence type="ECO:0000256" key="1">
    <source>
        <dbReference type="ARBA" id="ARBA00004167"/>
    </source>
</evidence>
<sequence>MFFFAAIVAAALTRCVAQHGAGVRSRDIPPDAFGSFAGYPQLQKGSNAPLLPSSLVASGTFLPCAFTLSAIHYNLCPLLSGSEPLTITSHESTPPTHTDYTYTIGRGAPLQRDRTLPDELQCGEGTWVCLQVINSRPSHPSEPPRVLQVVPIAVAPDLRPTARRVDEKDALRIAVHGGLYNNKPQKAVFDFVCAEETTEPSLSWTFNGTHAFEWRSEHACGKAVEQPSEGGTEPGDGEGGNTPVGDGDEASPPTDPEGGERPGGDVREPSSGPTIPLAVWLVLGLGVLYFTLRTLPPRIRSALLRRKARRTTGMYPAHGLGGIVPAQFMPASFLPAGRGKAVYEPLFDAEENSYEADGDSYGAGDDTDGAEAGADVDGLEGGVRDTGLDRRYASFENEASPLSATFGGRGAYGAAGGGK</sequence>
<name>A0A550C453_9AGAR</name>
<evidence type="ECO:0000256" key="5">
    <source>
        <dbReference type="ARBA" id="ARBA00023136"/>
    </source>
</evidence>
<evidence type="ECO:0000256" key="2">
    <source>
        <dbReference type="ARBA" id="ARBA00022692"/>
    </source>
</evidence>
<keyword evidence="9" id="KW-1185">Reference proteome</keyword>
<dbReference type="AlphaFoldDB" id="A0A550C453"/>
<dbReference type="Gene3D" id="2.70.130.10">
    <property type="entry name" value="Mannose-6-phosphate receptor binding domain"/>
    <property type="match status" value="1"/>
</dbReference>
<keyword evidence="3 7" id="KW-0732">Signal</keyword>
<accession>A0A550C453</accession>
<evidence type="ECO:0000256" key="4">
    <source>
        <dbReference type="ARBA" id="ARBA00022989"/>
    </source>
</evidence>